<evidence type="ECO:0000256" key="4">
    <source>
        <dbReference type="ARBA" id="ARBA00015931"/>
    </source>
</evidence>
<dbReference type="InterPro" id="IPR023451">
    <property type="entry name" value="Thymidate_synth/dCMP_Mease_dom"/>
</dbReference>
<dbReference type="InterPro" id="IPR036926">
    <property type="entry name" value="Thymidate_synth/dCMP_Mease_sf"/>
</dbReference>
<keyword evidence="5" id="KW-0489">Methyltransferase</keyword>
<dbReference type="PANTHER" id="PTHR11548:SF1">
    <property type="entry name" value="THYMIDYLATE SYNTHASE 1"/>
    <property type="match status" value="1"/>
</dbReference>
<dbReference type="InterPro" id="IPR045097">
    <property type="entry name" value="Thymidate_synth/dCMP_Mease"/>
</dbReference>
<dbReference type="GO" id="GO:0004799">
    <property type="term" value="F:thymidylate synthase activity"/>
    <property type="evidence" value="ECO:0007669"/>
    <property type="project" value="UniProtKB-EC"/>
</dbReference>
<dbReference type="PROSITE" id="PS00091">
    <property type="entry name" value="THYMIDYLATE_SYNTHASE"/>
    <property type="match status" value="1"/>
</dbReference>
<evidence type="ECO:0000313" key="11">
    <source>
        <dbReference type="Proteomes" id="UP000322075"/>
    </source>
</evidence>
<dbReference type="PRINTS" id="PR00108">
    <property type="entry name" value="THYMDSNTHASE"/>
</dbReference>
<dbReference type="HAMAP" id="MF_00008">
    <property type="entry name" value="Thymidy_synth_bact"/>
    <property type="match status" value="1"/>
</dbReference>
<evidence type="ECO:0000256" key="1">
    <source>
        <dbReference type="ARBA" id="ARBA00009972"/>
    </source>
</evidence>
<dbReference type="NCBIfam" id="TIGR03284">
    <property type="entry name" value="thym_sym"/>
    <property type="match status" value="1"/>
</dbReference>
<dbReference type="Proteomes" id="UP000322075">
    <property type="component" value="Segment"/>
</dbReference>
<comment type="subunit">
    <text evidence="2">Homodimer.</text>
</comment>
<keyword evidence="6" id="KW-0808">Transferase</keyword>
<dbReference type="Gene3D" id="3.30.572.10">
    <property type="entry name" value="Thymidylate synthase/dCMP hydroxymethylase domain"/>
    <property type="match status" value="1"/>
</dbReference>
<accession>A0A5C1K5C3</accession>
<evidence type="ECO:0000313" key="10">
    <source>
        <dbReference type="EMBL" id="QEM41150.1"/>
    </source>
</evidence>
<evidence type="ECO:0000256" key="6">
    <source>
        <dbReference type="ARBA" id="ARBA00022679"/>
    </source>
</evidence>
<protein>
    <recommendedName>
        <fullName evidence="4">Thymidylate synthase</fullName>
        <ecNumber evidence="3">2.1.1.45</ecNumber>
    </recommendedName>
</protein>
<evidence type="ECO:0000256" key="5">
    <source>
        <dbReference type="ARBA" id="ARBA00022603"/>
    </source>
</evidence>
<dbReference type="NCBIfam" id="NF002497">
    <property type="entry name" value="PRK01827.1-3"/>
    <property type="match status" value="1"/>
</dbReference>
<keyword evidence="11" id="KW-1185">Reference proteome</keyword>
<dbReference type="GO" id="GO:0032259">
    <property type="term" value="P:methylation"/>
    <property type="evidence" value="ECO:0007669"/>
    <property type="project" value="UniProtKB-KW"/>
</dbReference>
<dbReference type="CDD" id="cd00351">
    <property type="entry name" value="TS_Pyrimidine_HMase"/>
    <property type="match status" value="1"/>
</dbReference>
<dbReference type="GO" id="GO:0006231">
    <property type="term" value="P:dTMP biosynthetic process"/>
    <property type="evidence" value="ECO:0007669"/>
    <property type="project" value="InterPro"/>
</dbReference>
<feature type="active site" evidence="8">
    <location>
        <position position="173"/>
    </location>
</feature>
<evidence type="ECO:0000256" key="2">
    <source>
        <dbReference type="ARBA" id="ARBA00011738"/>
    </source>
</evidence>
<dbReference type="EC" id="2.1.1.45" evidence="3"/>
<sequence>MHQFQGLIERVLYTGTDREDRTGVGTRSIFGHQMRFNLSEGFPICTTKRVPFKSVLSELLWFISGSTNVNDLRALLHGEEFRHDWSKKTIWDDNAANQGQALGYADGELGPVYGKQWRHWSKNNGVTDLLGAKDTIDQLRDVINQIRHNPDSRRLIVSAWNVAELPDMALPPCHCLFQFYVRDGYLDCQLYQRSADLFLGVPFNIASYALLVHMVAQVCSLRPGEFIWTGGDVHLYKNHFDQALEILNREPLKLPTLEINPEISDIDQFTMNDFELIDYKSHPPVPAPMAV</sequence>
<dbReference type="InterPro" id="IPR000398">
    <property type="entry name" value="Thymidylate_synthase"/>
</dbReference>
<evidence type="ECO:0000256" key="3">
    <source>
        <dbReference type="ARBA" id="ARBA00011947"/>
    </source>
</evidence>
<dbReference type="FunFam" id="3.30.572.10:FF:000013">
    <property type="entry name" value="Thymidylate synthase"/>
    <property type="match status" value="1"/>
</dbReference>
<name>A0A5C1K5C3_9CAUD</name>
<reference evidence="10" key="1">
    <citation type="submission" date="2019-04" db="EMBL/GenBank/DDBJ databases">
        <authorList>
            <person name="Assadpour T."/>
            <person name="Ahmed J."/>
            <person name="Anderson S."/>
            <person name="Espinosa K."/>
            <person name="Gadsden T."/>
            <person name="Graham A."/>
            <person name="Hajjar W."/>
            <person name="Howard T."/>
            <person name="Lacafta O."/>
            <person name="Matney K."/>
            <person name="Matsen K."/>
            <person name="Osu J."/>
            <person name="Rupe E."/>
            <person name="Sang H."/>
            <person name="Wadi S."/>
            <person name="McNeal J."/>
            <person name="Temple L."/>
        </authorList>
    </citation>
    <scope>NUCLEOTIDE SEQUENCE [LARGE SCALE GENOMIC DNA]</scope>
</reference>
<dbReference type="InterPro" id="IPR020940">
    <property type="entry name" value="Thymidylate_synthase_AS"/>
</dbReference>
<keyword evidence="7" id="KW-0545">Nucleotide biosynthesis</keyword>
<dbReference type="Pfam" id="PF00303">
    <property type="entry name" value="Thymidylat_synt"/>
    <property type="match status" value="1"/>
</dbReference>
<comment type="similarity">
    <text evidence="1">Belongs to the thymidylate synthase family.</text>
</comment>
<evidence type="ECO:0000256" key="7">
    <source>
        <dbReference type="ARBA" id="ARBA00022727"/>
    </source>
</evidence>
<dbReference type="EMBL" id="MK863032">
    <property type="protein sequence ID" value="QEM41150.1"/>
    <property type="molecule type" value="Genomic_DNA"/>
</dbReference>
<dbReference type="PANTHER" id="PTHR11548">
    <property type="entry name" value="THYMIDYLATE SYNTHASE 1"/>
    <property type="match status" value="1"/>
</dbReference>
<evidence type="ECO:0000259" key="9">
    <source>
        <dbReference type="Pfam" id="PF00303"/>
    </source>
</evidence>
<dbReference type="SUPFAM" id="SSF55831">
    <property type="entry name" value="Thymidylate synthase/dCMP hydroxymethylase"/>
    <property type="match status" value="1"/>
</dbReference>
<feature type="domain" description="Thymidylate synthase/dCMP hydroxymethylase" evidence="9">
    <location>
        <begin position="2"/>
        <end position="291"/>
    </location>
</feature>
<evidence type="ECO:0000256" key="8">
    <source>
        <dbReference type="PROSITE-ProRule" id="PRU10016"/>
    </source>
</evidence>
<gene>
    <name evidence="10" type="ORF">Zuri_53</name>
</gene>
<organism evidence="10 11">
    <name type="scientific">Pseudomonas phage Zuri</name>
    <dbReference type="NCBI Taxonomy" id="2604899"/>
    <lineage>
        <taxon>Viruses</taxon>
        <taxon>Duplodnaviria</taxon>
        <taxon>Heunggongvirae</taxon>
        <taxon>Uroviricota</taxon>
        <taxon>Caudoviricetes</taxon>
        <taxon>Schitoviridae</taxon>
        <taxon>Zurivirus</taxon>
        <taxon>Zurivirus zuri</taxon>
    </lineage>
</organism>
<proteinExistence type="inferred from homology"/>